<dbReference type="InterPro" id="IPR015882">
    <property type="entry name" value="HEX_bac_N"/>
</dbReference>
<dbReference type="Pfam" id="PF00754">
    <property type="entry name" value="F5_F8_type_C"/>
    <property type="match status" value="1"/>
</dbReference>
<evidence type="ECO:0000256" key="4">
    <source>
        <dbReference type="SAM" id="MobiDB-lite"/>
    </source>
</evidence>
<dbReference type="Gene3D" id="2.60.120.260">
    <property type="entry name" value="Galactose-binding domain-like"/>
    <property type="match status" value="1"/>
</dbReference>
<protein>
    <submittedName>
        <fullName evidence="8">Beta-N-acetylglucosaminidase domain-containing protein</fullName>
    </submittedName>
</protein>
<accession>A0ABV3BX86</accession>
<dbReference type="SUPFAM" id="SSF51445">
    <property type="entry name" value="(Trans)glycosidases"/>
    <property type="match status" value="1"/>
</dbReference>
<keyword evidence="5" id="KW-0732">Signal</keyword>
<dbReference type="InterPro" id="IPR029018">
    <property type="entry name" value="Hex-like_dom2"/>
</dbReference>
<reference evidence="8 9" key="1">
    <citation type="submission" date="2024-06" db="EMBL/GenBank/DDBJ databases">
        <title>The Natural Products Discovery Center: Release of the First 8490 Sequenced Strains for Exploring Actinobacteria Biosynthetic Diversity.</title>
        <authorList>
            <person name="Kalkreuter E."/>
            <person name="Kautsar S.A."/>
            <person name="Yang D."/>
            <person name="Bader C.D."/>
            <person name="Teijaro C.N."/>
            <person name="Fluegel L."/>
            <person name="Davis C.M."/>
            <person name="Simpson J.R."/>
            <person name="Lauterbach L."/>
            <person name="Steele A.D."/>
            <person name="Gui C."/>
            <person name="Meng S."/>
            <person name="Li G."/>
            <person name="Viehrig K."/>
            <person name="Ye F."/>
            <person name="Su P."/>
            <person name="Kiefer A.F."/>
            <person name="Nichols A."/>
            <person name="Cepeda A.J."/>
            <person name="Yan W."/>
            <person name="Fan B."/>
            <person name="Jiang Y."/>
            <person name="Adhikari A."/>
            <person name="Zheng C.-J."/>
            <person name="Schuster L."/>
            <person name="Cowan T.M."/>
            <person name="Smanski M.J."/>
            <person name="Chevrette M.G."/>
            <person name="De Carvalho L.P.S."/>
            <person name="Shen B."/>
        </authorList>
    </citation>
    <scope>NUCLEOTIDE SEQUENCE [LARGE SCALE GENOMIC DNA]</scope>
    <source>
        <strain evidence="8 9">NPDC046838</strain>
    </source>
</reference>
<dbReference type="InterPro" id="IPR017853">
    <property type="entry name" value="GH"/>
</dbReference>
<dbReference type="EMBL" id="JBEYXV010000021">
    <property type="protein sequence ID" value="MEU6825629.1"/>
    <property type="molecule type" value="Genomic_DNA"/>
</dbReference>
<dbReference type="InterPro" id="IPR000421">
    <property type="entry name" value="FA58C"/>
</dbReference>
<dbReference type="Pfam" id="PF02838">
    <property type="entry name" value="Glyco_hydro_20b"/>
    <property type="match status" value="1"/>
</dbReference>
<dbReference type="InterPro" id="IPR011496">
    <property type="entry name" value="O-GlcNAcase_cat"/>
</dbReference>
<dbReference type="PROSITE" id="PS52009">
    <property type="entry name" value="GH84"/>
    <property type="match status" value="1"/>
</dbReference>
<feature type="domain" description="F5/8 type C" evidence="6">
    <location>
        <begin position="867"/>
        <end position="1005"/>
    </location>
</feature>
<comment type="similarity">
    <text evidence="3">Belongs to the glycosyl hydrolase 84 family.</text>
</comment>
<dbReference type="InterPro" id="IPR049019">
    <property type="entry name" value="NagJ-like_helical"/>
</dbReference>
<evidence type="ECO:0000256" key="3">
    <source>
        <dbReference type="PROSITE-ProRule" id="PRU01353"/>
    </source>
</evidence>
<comment type="caution">
    <text evidence="3">Lacks conserved residue(s) required for the propagation of feature annotation.</text>
</comment>
<evidence type="ECO:0000259" key="6">
    <source>
        <dbReference type="PROSITE" id="PS50022"/>
    </source>
</evidence>
<name>A0ABV3BX86_9ACTN</name>
<dbReference type="InterPro" id="IPR051822">
    <property type="entry name" value="Glycosyl_Hydrolase_84"/>
</dbReference>
<dbReference type="RefSeq" id="WP_359356272.1">
    <property type="nucleotide sequence ID" value="NZ_JBEYXV010000021.1"/>
</dbReference>
<dbReference type="PROSITE" id="PS50022">
    <property type="entry name" value="FA58C_3"/>
    <property type="match status" value="1"/>
</dbReference>
<dbReference type="SUPFAM" id="SSF55545">
    <property type="entry name" value="beta-N-acetylhexosaminidase-like domain"/>
    <property type="match status" value="1"/>
</dbReference>
<dbReference type="PANTHER" id="PTHR13170">
    <property type="entry name" value="O-GLCNACASE"/>
    <property type="match status" value="1"/>
</dbReference>
<dbReference type="Gene3D" id="3.30.379.10">
    <property type="entry name" value="Chitobiase/beta-hexosaminidase domain 2-like"/>
    <property type="match status" value="1"/>
</dbReference>
<dbReference type="InterPro" id="IPR008979">
    <property type="entry name" value="Galactose-bd-like_sf"/>
</dbReference>
<evidence type="ECO:0000259" key="7">
    <source>
        <dbReference type="PROSITE" id="PS52009"/>
    </source>
</evidence>
<evidence type="ECO:0000256" key="2">
    <source>
        <dbReference type="ARBA" id="ARBA00023295"/>
    </source>
</evidence>
<feature type="region of interest" description="Disordered" evidence="4">
    <location>
        <begin position="873"/>
        <end position="913"/>
    </location>
</feature>
<keyword evidence="2" id="KW-0326">Glycosidase</keyword>
<evidence type="ECO:0000313" key="9">
    <source>
        <dbReference type="Proteomes" id="UP001551176"/>
    </source>
</evidence>
<proteinExistence type="inferred from homology"/>
<comment type="caution">
    <text evidence="8">The sequence shown here is derived from an EMBL/GenBank/DDBJ whole genome shotgun (WGS) entry which is preliminary data.</text>
</comment>
<keyword evidence="9" id="KW-1185">Reference proteome</keyword>
<feature type="chain" id="PRO_5046750415" evidence="5">
    <location>
        <begin position="30"/>
        <end position="1008"/>
    </location>
</feature>
<dbReference type="Pfam" id="PF21774">
    <property type="entry name" value="NagJ_C"/>
    <property type="match status" value="1"/>
</dbReference>
<feature type="signal peptide" evidence="5">
    <location>
        <begin position="1"/>
        <end position="29"/>
    </location>
</feature>
<evidence type="ECO:0000313" key="8">
    <source>
        <dbReference type="EMBL" id="MEU6825629.1"/>
    </source>
</evidence>
<dbReference type="Pfam" id="PF07555">
    <property type="entry name" value="NAGidase"/>
    <property type="match status" value="1"/>
</dbReference>
<dbReference type="Gene3D" id="3.20.20.80">
    <property type="entry name" value="Glycosidases"/>
    <property type="match status" value="1"/>
</dbReference>
<dbReference type="SUPFAM" id="SSF49785">
    <property type="entry name" value="Galactose-binding domain-like"/>
    <property type="match status" value="1"/>
</dbReference>
<evidence type="ECO:0000256" key="5">
    <source>
        <dbReference type="SAM" id="SignalP"/>
    </source>
</evidence>
<dbReference type="SUPFAM" id="SSF140657">
    <property type="entry name" value="Hyaluronidase post-catalytic domain-like"/>
    <property type="match status" value="1"/>
</dbReference>
<dbReference type="PANTHER" id="PTHR13170:SF16">
    <property type="entry name" value="PROTEIN O-GLCNACASE"/>
    <property type="match status" value="1"/>
</dbReference>
<feature type="compositionally biased region" description="Low complexity" evidence="4">
    <location>
        <begin position="26"/>
        <end position="43"/>
    </location>
</feature>
<keyword evidence="1" id="KW-0378">Hydrolase</keyword>
<feature type="domain" description="GH84" evidence="7">
    <location>
        <begin position="231"/>
        <end position="512"/>
    </location>
</feature>
<organism evidence="8 9">
    <name type="scientific">Streptomyces atriruber</name>
    <dbReference type="NCBI Taxonomy" id="545121"/>
    <lineage>
        <taxon>Bacteria</taxon>
        <taxon>Bacillati</taxon>
        <taxon>Actinomycetota</taxon>
        <taxon>Actinomycetes</taxon>
        <taxon>Kitasatosporales</taxon>
        <taxon>Streptomycetaceae</taxon>
        <taxon>Streptomyces</taxon>
    </lineage>
</organism>
<dbReference type="Proteomes" id="UP001551176">
    <property type="component" value="Unassembled WGS sequence"/>
</dbReference>
<sequence>MQVRRRKGAVAVAVAVIAGALGGAPGALANPGTPGRPGAPATSPDDDSRDARRSDSRLPSVWPRPQSMTASGGAVTLGDDVVLVVPGSRVSRADSGSGPALDPYALEALRTLLRDAGARRITEVRDGDPLPAGGALVVRADGAGADRALRSLGVREPGDLPRGGYRLAVGRVDGRDTVALAGTGEDGLFHGVQTLRQLTAPAAGADGAANGGADRTRTVPGVQIRDWPGTAVRGLTEGFYGTPWTREQRLAQLDFMGRTKQNRYLYAPGDDPYRQARWREPYPADQRADFRALAKRAEANHVTLAWAVSPGQAMCLSSARDVRDLNRKIDAMWALGVRAFQLQFQNVSYSEWHCEQDAETFGSGPEAAAKAQARVADAVAAHLAARHPGAGPLSLMPTEYFQDGTTEYRAALSHALDRRVEVAWTGVGVVPRTITGRELAGARRAFGPHPLVTMDNYPVNDFAQDRIFLGPYTGREPAVATGSAALLGNAMEQPSASRIPLFTAADYAWNPRAYRPHESWLAAIDDLAGGDAQARGALRALAGNDASSVLGADESAYLRPLMSDFWQARTTTDRARNDRAAKSLRAAFTVMREAPKRLADSELGDEVRPWIEQLARYGEAGETAVDLLRAQSTGDGAAAWRGSRSLTKLRKDLRTSGVTVGKGVLDPFLARTQKAYAAWAGTDGKRAADGTTARFGRDRALTAVTALTDPGTEGTVEAHVPGEGWRRIGTLAKSGFTELDLTRHKDLRADAIRTALTHGTDGTVRHLVPWFADTPDARLSLARTEADAEIGGGPLRVTAKLLSLRPGDVSGRLRAKAPKGIEVKVPGESTLPRGTEVDVPLDITVPAGTRAGTYDIPVTFGDETRTVSVRAFPRTSGPDLARGAKASSSGDETKDFPASAAVDGDPETRWSSPAEDGAWWQAELAEPVRLGQVVLRWQDAYAAGYRVQTSADGRTWRTAATVRDGKGGREAVRMDARDTRFVRVQGDKRATRFGYSLWSVEAYAVAEK</sequence>
<evidence type="ECO:0000256" key="1">
    <source>
        <dbReference type="ARBA" id="ARBA00022801"/>
    </source>
</evidence>
<feature type="region of interest" description="Disordered" evidence="4">
    <location>
        <begin position="24"/>
        <end position="73"/>
    </location>
</feature>
<dbReference type="Gene3D" id="1.20.58.460">
    <property type="entry name" value="Hyaluronidase post-catalytic domain-like"/>
    <property type="match status" value="1"/>
</dbReference>
<gene>
    <name evidence="8" type="ORF">ABZ921_33875</name>
</gene>